<dbReference type="STRING" id="1801677.A2365_02165"/>
<dbReference type="InterPro" id="IPR052198">
    <property type="entry name" value="IorB_Oxidoreductase"/>
</dbReference>
<feature type="domain" description="Pyruvate/ketoisovalerate oxidoreductase catalytic" evidence="2">
    <location>
        <begin position="13"/>
        <end position="186"/>
    </location>
</feature>
<dbReference type="Proteomes" id="UP000177740">
    <property type="component" value="Unassembled WGS sequence"/>
</dbReference>
<dbReference type="GO" id="GO:0016903">
    <property type="term" value="F:oxidoreductase activity, acting on the aldehyde or oxo group of donors"/>
    <property type="evidence" value="ECO:0007669"/>
    <property type="project" value="InterPro"/>
</dbReference>
<dbReference type="Gene3D" id="3.40.920.10">
    <property type="entry name" value="Pyruvate-ferredoxin oxidoreductase, PFOR, domain III"/>
    <property type="match status" value="1"/>
</dbReference>
<dbReference type="Pfam" id="PF01558">
    <property type="entry name" value="POR"/>
    <property type="match status" value="1"/>
</dbReference>
<evidence type="ECO:0000313" key="3">
    <source>
        <dbReference type="EMBL" id="OGZ26917.1"/>
    </source>
</evidence>
<dbReference type="InterPro" id="IPR019752">
    <property type="entry name" value="Pyrv/ketoisovalerate_OxRed_cat"/>
</dbReference>
<organism evidence="3 4">
    <name type="scientific">Candidatus Nealsonbacteria bacterium RIFOXYB1_FULL_40_15</name>
    <dbReference type="NCBI Taxonomy" id="1801677"/>
    <lineage>
        <taxon>Bacteria</taxon>
        <taxon>Candidatus Nealsoniibacteriota</taxon>
    </lineage>
</organism>
<proteinExistence type="predicted"/>
<dbReference type="EMBL" id="MHMM01000013">
    <property type="protein sequence ID" value="OGZ26917.1"/>
    <property type="molecule type" value="Genomic_DNA"/>
</dbReference>
<evidence type="ECO:0000256" key="1">
    <source>
        <dbReference type="ARBA" id="ARBA00023002"/>
    </source>
</evidence>
<gene>
    <name evidence="3" type="ORF">A2365_02165</name>
</gene>
<accession>A0A1G2EMD5</accession>
<keyword evidence="1" id="KW-0560">Oxidoreductase</keyword>
<dbReference type="PANTHER" id="PTHR43854">
    <property type="entry name" value="INDOLEPYRUVATE OXIDOREDUCTASE SUBUNIT IORB"/>
    <property type="match status" value="1"/>
</dbReference>
<dbReference type="PANTHER" id="PTHR43854:SF1">
    <property type="entry name" value="INDOLEPYRUVATE OXIDOREDUCTASE SUBUNIT IORB"/>
    <property type="match status" value="1"/>
</dbReference>
<sequence length="190" mass="21329">MDKNFNIVIAGVGGQGVITLVQLIAEAAFAEGYDVKTSELHGLSQRGGSVETHVRFGKKVWSPLISEGEADLIISLELAETLRKLRYANKNTKFVINGYFFPYPEGLSEEEITGIIGREIKQEKRIVPASKVCQEKLEKEVVSTSYLLGYCVSNELIPLKKESVLKAMENLFPEKYLELNKKAFELVWEN</sequence>
<evidence type="ECO:0000259" key="2">
    <source>
        <dbReference type="Pfam" id="PF01558"/>
    </source>
</evidence>
<dbReference type="AlphaFoldDB" id="A0A1G2EMD5"/>
<dbReference type="InterPro" id="IPR002869">
    <property type="entry name" value="Pyrv_flavodox_OxRed_cen"/>
</dbReference>
<name>A0A1G2EMD5_9BACT</name>
<dbReference type="SUPFAM" id="SSF53323">
    <property type="entry name" value="Pyruvate-ferredoxin oxidoreductase, PFOR, domain III"/>
    <property type="match status" value="1"/>
</dbReference>
<protein>
    <recommendedName>
        <fullName evidence="2">Pyruvate/ketoisovalerate oxidoreductase catalytic domain-containing protein</fullName>
    </recommendedName>
</protein>
<reference evidence="3 4" key="1">
    <citation type="journal article" date="2016" name="Nat. Commun.">
        <title>Thousands of microbial genomes shed light on interconnected biogeochemical processes in an aquifer system.</title>
        <authorList>
            <person name="Anantharaman K."/>
            <person name="Brown C.T."/>
            <person name="Hug L.A."/>
            <person name="Sharon I."/>
            <person name="Castelle C.J."/>
            <person name="Probst A.J."/>
            <person name="Thomas B.C."/>
            <person name="Singh A."/>
            <person name="Wilkins M.J."/>
            <person name="Karaoz U."/>
            <person name="Brodie E.L."/>
            <person name="Williams K.H."/>
            <person name="Hubbard S.S."/>
            <person name="Banfield J.F."/>
        </authorList>
    </citation>
    <scope>NUCLEOTIDE SEQUENCE [LARGE SCALE GENOMIC DNA]</scope>
</reference>
<evidence type="ECO:0000313" key="4">
    <source>
        <dbReference type="Proteomes" id="UP000177740"/>
    </source>
</evidence>
<comment type="caution">
    <text evidence="3">The sequence shown here is derived from an EMBL/GenBank/DDBJ whole genome shotgun (WGS) entry which is preliminary data.</text>
</comment>